<feature type="compositionally biased region" description="Basic and acidic residues" evidence="1">
    <location>
        <begin position="1"/>
        <end position="48"/>
    </location>
</feature>
<dbReference type="GO" id="GO:0045271">
    <property type="term" value="C:respiratory chain complex I"/>
    <property type="evidence" value="ECO:0007669"/>
    <property type="project" value="InterPro"/>
</dbReference>
<dbReference type="GO" id="GO:0005739">
    <property type="term" value="C:mitochondrion"/>
    <property type="evidence" value="ECO:0007669"/>
    <property type="project" value="InterPro"/>
</dbReference>
<protein>
    <submittedName>
        <fullName evidence="2">Uncharacterized protein</fullName>
    </submittedName>
</protein>
<dbReference type="Proteomes" id="UP001168821">
    <property type="component" value="Unassembled WGS sequence"/>
</dbReference>
<dbReference type="EMBL" id="JALNTZ010000005">
    <property type="protein sequence ID" value="KAJ3650823.1"/>
    <property type="molecule type" value="Genomic_DNA"/>
</dbReference>
<gene>
    <name evidence="2" type="ORF">Zmor_016902</name>
</gene>
<reference evidence="2" key="1">
    <citation type="journal article" date="2023" name="G3 (Bethesda)">
        <title>Whole genome assemblies of Zophobas morio and Tenebrio molitor.</title>
        <authorList>
            <person name="Kaur S."/>
            <person name="Stinson S.A."/>
            <person name="diCenzo G.C."/>
        </authorList>
    </citation>
    <scope>NUCLEOTIDE SEQUENCE</scope>
    <source>
        <strain evidence="2">QUZm001</strain>
    </source>
</reference>
<feature type="compositionally biased region" description="Basic and acidic residues" evidence="1">
    <location>
        <begin position="55"/>
        <end position="69"/>
    </location>
</feature>
<dbReference type="Pfam" id="PF15880">
    <property type="entry name" value="NDUFV3"/>
    <property type="match status" value="1"/>
</dbReference>
<proteinExistence type="predicted"/>
<dbReference type="InterPro" id="IPR026193">
    <property type="entry name" value="NDUFV3"/>
</dbReference>
<organism evidence="2 3">
    <name type="scientific">Zophobas morio</name>
    <dbReference type="NCBI Taxonomy" id="2755281"/>
    <lineage>
        <taxon>Eukaryota</taxon>
        <taxon>Metazoa</taxon>
        <taxon>Ecdysozoa</taxon>
        <taxon>Arthropoda</taxon>
        <taxon>Hexapoda</taxon>
        <taxon>Insecta</taxon>
        <taxon>Pterygota</taxon>
        <taxon>Neoptera</taxon>
        <taxon>Endopterygota</taxon>
        <taxon>Coleoptera</taxon>
        <taxon>Polyphaga</taxon>
        <taxon>Cucujiformia</taxon>
        <taxon>Tenebrionidae</taxon>
        <taxon>Zophobas</taxon>
    </lineage>
</organism>
<accession>A0AA38I845</accession>
<feature type="compositionally biased region" description="Basic and acidic residues" evidence="1">
    <location>
        <begin position="82"/>
        <end position="119"/>
    </location>
</feature>
<keyword evidence="3" id="KW-1185">Reference proteome</keyword>
<feature type="compositionally biased region" description="Polar residues" evidence="1">
    <location>
        <begin position="127"/>
        <end position="137"/>
    </location>
</feature>
<evidence type="ECO:0000313" key="2">
    <source>
        <dbReference type="EMBL" id="KAJ3650823.1"/>
    </source>
</evidence>
<evidence type="ECO:0000313" key="3">
    <source>
        <dbReference type="Proteomes" id="UP001168821"/>
    </source>
</evidence>
<evidence type="ECO:0000256" key="1">
    <source>
        <dbReference type="SAM" id="MobiDB-lite"/>
    </source>
</evidence>
<feature type="region of interest" description="Disordered" evidence="1">
    <location>
        <begin position="1"/>
        <end position="180"/>
    </location>
</feature>
<name>A0AA38I845_9CUCU</name>
<feature type="compositionally biased region" description="Acidic residues" evidence="1">
    <location>
        <begin position="159"/>
        <end position="180"/>
    </location>
</feature>
<comment type="caution">
    <text evidence="2">The sequence shown here is derived from an EMBL/GenBank/DDBJ whole genome shotgun (WGS) entry which is preliminary data.</text>
</comment>
<sequence>MAKKDDPYKKKEDKKKKDDPCRKKEDKKKKDDPCKKKEDKKKKDNPCKKDKKKKHDDDCKNKDSGKNDPCKCSALGNSGNTKLEDPCHKDNPCHRPKEIGADDCKKKQVDDLCKRDRDRRGTKRKTCSNVRKTNSMDQIRAKSDAAKIKAMSSCPELGKDEDDEDVEEEHDVEVEDDVEDGTMKAEQAGGDEFAHPDILQEVDILDSEKLAAVEQLGDKYKNKEYYAFNKTAFYDMQVFMTDQRTTKPEASEAPDNETRGN</sequence>
<dbReference type="AlphaFoldDB" id="A0AA38I845"/>